<keyword evidence="3" id="KW-1185">Reference proteome</keyword>
<evidence type="ECO:0000313" key="3">
    <source>
        <dbReference type="Proteomes" id="UP000245293"/>
    </source>
</evidence>
<feature type="region of interest" description="Disordered" evidence="1">
    <location>
        <begin position="26"/>
        <end position="45"/>
    </location>
</feature>
<accession>A0A2V1P605</accession>
<evidence type="ECO:0000256" key="1">
    <source>
        <dbReference type="SAM" id="MobiDB-lite"/>
    </source>
</evidence>
<reference evidence="3" key="1">
    <citation type="submission" date="2018-05" db="EMBL/GenBank/DDBJ databases">
        <authorList>
            <person name="Du Z."/>
            <person name="Wang X."/>
        </authorList>
    </citation>
    <scope>NUCLEOTIDE SEQUENCE [LARGE SCALE GENOMIC DNA]</scope>
    <source>
        <strain evidence="3">WDS4C29</strain>
    </source>
</reference>
<organism evidence="2 3">
    <name type="scientific">Salibaculum griseiflavum</name>
    <dbReference type="NCBI Taxonomy" id="1914409"/>
    <lineage>
        <taxon>Bacteria</taxon>
        <taxon>Pseudomonadati</taxon>
        <taxon>Pseudomonadota</taxon>
        <taxon>Alphaproteobacteria</taxon>
        <taxon>Rhodobacterales</taxon>
        <taxon>Roseobacteraceae</taxon>
        <taxon>Salibaculum</taxon>
    </lineage>
</organism>
<dbReference type="Proteomes" id="UP000245293">
    <property type="component" value="Unassembled WGS sequence"/>
</dbReference>
<sequence>MRYPVTIAIVGLAALSGCLDGTNPFMVDSPDGTGSEQLDENDPNTDVNNQFLYDPDRGLTMNAVQYDAANDELVINNLPFDGPDGRYDNIAGTTSTDANGITSGVYESRQTATTGLVKHYAVFVRGDYLEATAANSRDWFGFGYGGANINRSDFGLPSGIGEYVYRGVYGGARTFDNGGGIELTAGDATLILDVLDFDPI</sequence>
<dbReference type="AlphaFoldDB" id="A0A2V1P605"/>
<comment type="caution">
    <text evidence="2">The sequence shown here is derived from an EMBL/GenBank/DDBJ whole genome shotgun (WGS) entry which is preliminary data.</text>
</comment>
<evidence type="ECO:0000313" key="2">
    <source>
        <dbReference type="EMBL" id="PWG17230.1"/>
    </source>
</evidence>
<protein>
    <submittedName>
        <fullName evidence="2">Uncharacterized protein</fullName>
    </submittedName>
</protein>
<proteinExistence type="predicted"/>
<dbReference type="OrthoDB" id="7739218at2"/>
<dbReference type="EMBL" id="QETF01000006">
    <property type="protein sequence ID" value="PWG17230.1"/>
    <property type="molecule type" value="Genomic_DNA"/>
</dbReference>
<dbReference type="PROSITE" id="PS51257">
    <property type="entry name" value="PROKAR_LIPOPROTEIN"/>
    <property type="match status" value="1"/>
</dbReference>
<gene>
    <name evidence="2" type="ORF">DFK10_07530</name>
</gene>
<dbReference type="RefSeq" id="WP_109388228.1">
    <property type="nucleotide sequence ID" value="NZ_QETF01000006.1"/>
</dbReference>
<name>A0A2V1P605_9RHOB</name>